<evidence type="ECO:0000256" key="1">
    <source>
        <dbReference type="ARBA" id="ARBA00022679"/>
    </source>
</evidence>
<dbReference type="HOGENOM" id="CLU_066447_0_0_4"/>
<dbReference type="AlphaFoldDB" id="Q21Z10"/>
<accession>Q21Z10</accession>
<proteinExistence type="predicted"/>
<organism evidence="3 4">
    <name type="scientific">Albidiferax ferrireducens (strain ATCC BAA-621 / DSM 15236 / T118)</name>
    <name type="common">Rhodoferax ferrireducens</name>
    <dbReference type="NCBI Taxonomy" id="338969"/>
    <lineage>
        <taxon>Bacteria</taxon>
        <taxon>Pseudomonadati</taxon>
        <taxon>Pseudomonadota</taxon>
        <taxon>Betaproteobacteria</taxon>
        <taxon>Burkholderiales</taxon>
        <taxon>Comamonadaceae</taxon>
        <taxon>Rhodoferax</taxon>
    </lineage>
</organism>
<evidence type="ECO:0000259" key="2">
    <source>
        <dbReference type="Pfam" id="PF00534"/>
    </source>
</evidence>
<dbReference type="EMBL" id="CP000267">
    <property type="protein sequence ID" value="ABD68993.1"/>
    <property type="molecule type" value="Genomic_DNA"/>
</dbReference>
<keyword evidence="4" id="KW-1185">Reference proteome</keyword>
<dbReference type="Pfam" id="PF00534">
    <property type="entry name" value="Glycos_transf_1"/>
    <property type="match status" value="1"/>
</dbReference>
<keyword evidence="1 3" id="KW-0808">Transferase</keyword>
<dbReference type="PANTHER" id="PTHR46401">
    <property type="entry name" value="GLYCOSYLTRANSFERASE WBBK-RELATED"/>
    <property type="match status" value="1"/>
</dbReference>
<name>Q21Z10_ALBFT</name>
<evidence type="ECO:0000313" key="3">
    <source>
        <dbReference type="EMBL" id="ABD68993.1"/>
    </source>
</evidence>
<dbReference type="InterPro" id="IPR001296">
    <property type="entry name" value="Glyco_trans_1"/>
</dbReference>
<feature type="domain" description="Glycosyl transferase family 1" evidence="2">
    <location>
        <begin position="181"/>
        <end position="331"/>
    </location>
</feature>
<dbReference type="OrthoDB" id="433681at2"/>
<dbReference type="STRING" id="338969.Rfer_1259"/>
<dbReference type="PANTHER" id="PTHR46401:SF2">
    <property type="entry name" value="GLYCOSYLTRANSFERASE WBBK-RELATED"/>
    <property type="match status" value="1"/>
</dbReference>
<dbReference type="SUPFAM" id="SSF53756">
    <property type="entry name" value="UDP-Glycosyltransferase/glycogen phosphorylase"/>
    <property type="match status" value="1"/>
</dbReference>
<dbReference type="RefSeq" id="WP_011463561.1">
    <property type="nucleotide sequence ID" value="NC_007908.1"/>
</dbReference>
<dbReference type="eggNOG" id="COG0438">
    <property type="taxonomic scope" value="Bacteria"/>
</dbReference>
<reference evidence="4" key="1">
    <citation type="submission" date="2006-02" db="EMBL/GenBank/DDBJ databases">
        <title>Complete sequence of chromosome of Rhodoferax ferrireducens DSM 15236.</title>
        <authorList>
            <person name="Copeland A."/>
            <person name="Lucas S."/>
            <person name="Lapidus A."/>
            <person name="Barry K."/>
            <person name="Detter J.C."/>
            <person name="Glavina del Rio T."/>
            <person name="Hammon N."/>
            <person name="Israni S."/>
            <person name="Pitluck S."/>
            <person name="Brettin T."/>
            <person name="Bruce D."/>
            <person name="Han C."/>
            <person name="Tapia R."/>
            <person name="Gilna P."/>
            <person name="Kiss H."/>
            <person name="Schmutz J."/>
            <person name="Larimer F."/>
            <person name="Land M."/>
            <person name="Kyrpides N."/>
            <person name="Ivanova N."/>
            <person name="Richardson P."/>
        </authorList>
    </citation>
    <scope>NUCLEOTIDE SEQUENCE [LARGE SCALE GENOMIC DNA]</scope>
    <source>
        <strain evidence="4">ATCC BAA-621 / DSM 15236 / T118</strain>
    </source>
</reference>
<dbReference type="GO" id="GO:0009103">
    <property type="term" value="P:lipopolysaccharide biosynthetic process"/>
    <property type="evidence" value="ECO:0007669"/>
    <property type="project" value="TreeGrafter"/>
</dbReference>
<dbReference type="KEGG" id="rfr:Rfer_1259"/>
<gene>
    <name evidence="3" type="ordered locus">Rfer_1259</name>
</gene>
<dbReference type="Gene3D" id="3.40.50.2000">
    <property type="entry name" value="Glycogen Phosphorylase B"/>
    <property type="match status" value="1"/>
</dbReference>
<evidence type="ECO:0000313" key="4">
    <source>
        <dbReference type="Proteomes" id="UP000008332"/>
    </source>
</evidence>
<dbReference type="CAZy" id="GT4">
    <property type="family name" value="Glycosyltransferase Family 4"/>
</dbReference>
<dbReference type="Proteomes" id="UP000008332">
    <property type="component" value="Chromosome"/>
</dbReference>
<sequence>MPRIVVSAVNFTEGGPLTVLRECLASAAAVLPAEFEIIAIVNRADLINEPRVRLISIPSSKKSWFHRLYWEWCGFSRISHELKPTLWLSLHDITPRVSAARQAVYCHNPSPFYRIGLREALMEPTFLMFNQFYALLYRLFIRRNHCVIVQQDWLRAEFIKRMGQLPVVVAHPSFRAAERPSAPKRGPAFVFIYPALPRVFKNIETLCKAAQLLVSRGVGGFEVRLTLDGSENRYARWLRNRFGDTAHVRFIGRQTKDEMDAHYGEASAVVFPSKLETWGLPITEGKAQRRPLLVADLPYARETVGTYDLVSFFPAESSEALADLMQSMIEQTWRPTGNDHPDPAAPFAPNWASLWGILISGLPSAAQNSGD</sequence>
<protein>
    <submittedName>
        <fullName evidence="3">Glycosyl transferase, group 1</fullName>
    </submittedName>
</protein>
<dbReference type="GO" id="GO:0016757">
    <property type="term" value="F:glycosyltransferase activity"/>
    <property type="evidence" value="ECO:0007669"/>
    <property type="project" value="InterPro"/>
</dbReference>